<name>A0ABV6ST73_AZOPA</name>
<comment type="caution">
    <text evidence="1">The sequence shown here is derived from an EMBL/GenBank/DDBJ whole genome shotgun (WGS) entry which is preliminary data.</text>
</comment>
<evidence type="ECO:0000313" key="1">
    <source>
        <dbReference type="EMBL" id="MFC0711525.1"/>
    </source>
</evidence>
<keyword evidence="2" id="KW-1185">Reference proteome</keyword>
<gene>
    <name evidence="1" type="ORF">ACFFGX_18905</name>
</gene>
<dbReference type="Proteomes" id="UP001589891">
    <property type="component" value="Unassembled WGS sequence"/>
</dbReference>
<organism evidence="1 2">
    <name type="scientific">Azorhizophilus paspali</name>
    <name type="common">Azotobacter paspali</name>
    <dbReference type="NCBI Taxonomy" id="69963"/>
    <lineage>
        <taxon>Bacteria</taxon>
        <taxon>Pseudomonadati</taxon>
        <taxon>Pseudomonadota</taxon>
        <taxon>Gammaproteobacteria</taxon>
        <taxon>Pseudomonadales</taxon>
        <taxon>Pseudomonadaceae</taxon>
        <taxon>Azorhizophilus</taxon>
    </lineage>
</organism>
<accession>A0ABV6ST73</accession>
<evidence type="ECO:0000313" key="2">
    <source>
        <dbReference type="Proteomes" id="UP001589891"/>
    </source>
</evidence>
<reference evidence="1 2" key="1">
    <citation type="submission" date="2024-09" db="EMBL/GenBank/DDBJ databases">
        <authorList>
            <person name="Sun Q."/>
            <person name="Mori K."/>
        </authorList>
    </citation>
    <scope>NUCLEOTIDE SEQUENCE [LARGE SCALE GENOMIC DNA]</scope>
    <source>
        <strain evidence="1 2">NCAIM B.01794</strain>
    </source>
</reference>
<proteinExistence type="predicted"/>
<sequence>MFAHEREAENSASSSAKATIIREIRSRGDEIVRYIDGFFTSSPWHREQELISEFGLLKDDTGVLANEQAYSPSALESGVELRKYASDGNALPANFLKRMCA</sequence>
<dbReference type="EMBL" id="JBHLSS010000123">
    <property type="protein sequence ID" value="MFC0711525.1"/>
    <property type="molecule type" value="Genomic_DNA"/>
</dbReference>
<protein>
    <submittedName>
        <fullName evidence="1">Uncharacterized protein</fullName>
    </submittedName>
</protein>
<dbReference type="RefSeq" id="WP_376948312.1">
    <property type="nucleotide sequence ID" value="NZ_CP171449.1"/>
</dbReference>